<evidence type="ECO:0000313" key="2">
    <source>
        <dbReference type="EMBL" id="GBQ01012.1"/>
    </source>
</evidence>
<evidence type="ECO:0000313" key="3">
    <source>
        <dbReference type="Proteomes" id="UP000265354"/>
    </source>
</evidence>
<sequence>MTVRPGRRRQVSCRSTEPEGEKVAAQRLGTLLVPVPGLSGATYPVGTTVAVRGRGATVDAFVDGDWLPLSWWEFSDGLREDIADR</sequence>
<feature type="region of interest" description="Disordered" evidence="1">
    <location>
        <begin position="1"/>
        <end position="21"/>
    </location>
</feature>
<organism evidence="2 3">
    <name type="scientific">Streptomyces spongiicola</name>
    <dbReference type="NCBI Taxonomy" id="1690221"/>
    <lineage>
        <taxon>Bacteria</taxon>
        <taxon>Bacillati</taxon>
        <taxon>Actinomycetota</taxon>
        <taxon>Actinomycetes</taxon>
        <taxon>Kitasatosporales</taxon>
        <taxon>Streptomycetaceae</taxon>
        <taxon>Streptomyces</taxon>
    </lineage>
</organism>
<dbReference type="EMBL" id="BGZL01000005">
    <property type="protein sequence ID" value="GBQ01012.1"/>
    <property type="molecule type" value="Genomic_DNA"/>
</dbReference>
<accession>A0A388SYR7</accession>
<dbReference type="Proteomes" id="UP000265354">
    <property type="component" value="Unassembled WGS sequence"/>
</dbReference>
<name>A0A388SYR7_9ACTN</name>
<comment type="caution">
    <text evidence="2">The sequence shown here is derived from an EMBL/GenBank/DDBJ whole genome shotgun (WGS) entry which is preliminary data.</text>
</comment>
<reference evidence="2 3" key="1">
    <citation type="submission" date="2018-07" db="EMBL/GenBank/DDBJ databases">
        <title>Whole Genome Shotgun Sequence of Streptomyces spongiicola strain 531S.</title>
        <authorList>
            <person name="Dohra H."/>
            <person name="Kodani S."/>
        </authorList>
    </citation>
    <scope>NUCLEOTIDE SEQUENCE [LARGE SCALE GENOMIC DNA]</scope>
    <source>
        <strain evidence="2 3">531S</strain>
    </source>
</reference>
<proteinExistence type="predicted"/>
<feature type="compositionally biased region" description="Basic residues" evidence="1">
    <location>
        <begin position="1"/>
        <end position="11"/>
    </location>
</feature>
<protein>
    <submittedName>
        <fullName evidence="2">Uncharacterized protein</fullName>
    </submittedName>
</protein>
<gene>
    <name evidence="2" type="ORF">SSP531S_24390</name>
</gene>
<evidence type="ECO:0000256" key="1">
    <source>
        <dbReference type="SAM" id="MobiDB-lite"/>
    </source>
</evidence>
<dbReference type="AlphaFoldDB" id="A0A388SYR7"/>